<evidence type="ECO:0000313" key="2">
    <source>
        <dbReference type="EMBL" id="MBB4687594.1"/>
    </source>
</evidence>
<proteinExistence type="predicted"/>
<dbReference type="AlphaFoldDB" id="A0A840J2T9"/>
<feature type="region of interest" description="Disordered" evidence="1">
    <location>
        <begin position="1"/>
        <end position="567"/>
    </location>
</feature>
<sequence>MPMMPPGGMGGAGGMNSPSSERPDSSGLLGNIKQPWVSPPPEGIGNPNANGEAPPLSSANWAPPPGASGGLGDGPGGLGDGLGGTGGTGGPDAIKGLGESDLPKMPDPIGEQNQNNQQQQQTPGAGTPPMMPPGGMGGAGGMNAPSAERPDSSGLLGNVDKPWLSEIPGGVGDPTSQGETPPLSSAEWAPPPGGAVDPGGVGSGPGDSIGDGFKGIGESDGPKLPDPIGSQNENQQQLPQTPGAGTPPMMPPGGMGGAGGMNAPSAERPDSAGLLGNVDRPWLSEMPGGVGDPTSQGETPRSESAGWAPPPGGTGGDSVGFTGIGETDGPKLPDPIGEQNENNQQQLPQQPGSGTPPMMPPGGMGGAGGMNQSSAERPDAAGLLGGVQQPWTASTPGSVGDPNAFGDTPSSESAAWASPPNGETTSAELPDAIGADQQQTPGTPMVPPGGMGGAGAQNQSSAERPDSAGLLGGVQQPWVAGTVDGVGAPSAHGETPPLQAASWADSSAVDTHSEQGTTSEAAGVDQQSPTNTGWGTSPQPGWGTAGEPRREERAAPPAVPQGGGEADDIVRIAVVQPVDAEDTSAWDVGTAEFLPGLLPVGRVAEDRAEEIGTDYLERSAEPWRTEPAAEPEPVLSTYQRLRGGSAEILFDDIPMCGDGPEPEPEPSEKDASSAGDGDEAEEEEERTMADLLRQDDSAWGAPGGRRSSGVLE</sequence>
<feature type="compositionally biased region" description="Polar residues" evidence="1">
    <location>
        <begin position="504"/>
        <end position="539"/>
    </location>
</feature>
<feature type="compositionally biased region" description="Low complexity" evidence="1">
    <location>
        <begin position="409"/>
        <end position="420"/>
    </location>
</feature>
<feature type="compositionally biased region" description="Polar residues" evidence="1">
    <location>
        <begin position="174"/>
        <end position="183"/>
    </location>
</feature>
<dbReference type="EMBL" id="JACHMG010000001">
    <property type="protein sequence ID" value="MBB4687594.1"/>
    <property type="molecule type" value="Genomic_DNA"/>
</dbReference>
<name>A0A840J2T9_9PSEU</name>
<feature type="compositionally biased region" description="Low complexity" evidence="1">
    <location>
        <begin position="338"/>
        <end position="356"/>
    </location>
</feature>
<accession>A0A840J2T9</accession>
<reference evidence="2 3" key="1">
    <citation type="submission" date="2020-08" db="EMBL/GenBank/DDBJ databases">
        <title>Sequencing the genomes of 1000 actinobacteria strains.</title>
        <authorList>
            <person name="Klenk H.-P."/>
        </authorList>
    </citation>
    <scope>NUCLEOTIDE SEQUENCE [LARGE SCALE GENOMIC DNA]</scope>
    <source>
        <strain evidence="2 3">DSM 45859</strain>
    </source>
</reference>
<evidence type="ECO:0000313" key="3">
    <source>
        <dbReference type="Proteomes" id="UP000581769"/>
    </source>
</evidence>
<feature type="compositionally biased region" description="Acidic residues" evidence="1">
    <location>
        <begin position="676"/>
        <end position="685"/>
    </location>
</feature>
<keyword evidence="3" id="KW-1185">Reference proteome</keyword>
<comment type="caution">
    <text evidence="2">The sequence shown here is derived from an EMBL/GenBank/DDBJ whole genome shotgun (WGS) entry which is preliminary data.</text>
</comment>
<evidence type="ECO:0000256" key="1">
    <source>
        <dbReference type="SAM" id="MobiDB-lite"/>
    </source>
</evidence>
<feature type="compositionally biased region" description="Gly residues" evidence="1">
    <location>
        <begin position="196"/>
        <end position="215"/>
    </location>
</feature>
<feature type="compositionally biased region" description="Low complexity" evidence="1">
    <location>
        <begin position="112"/>
        <end position="128"/>
    </location>
</feature>
<feature type="compositionally biased region" description="Gly residues" evidence="1">
    <location>
        <begin position="67"/>
        <end position="90"/>
    </location>
</feature>
<feature type="compositionally biased region" description="Basic and acidic residues" evidence="1">
    <location>
        <begin position="686"/>
        <end position="696"/>
    </location>
</feature>
<gene>
    <name evidence="2" type="ORF">BJY18_005079</name>
</gene>
<dbReference type="Proteomes" id="UP000581769">
    <property type="component" value="Unassembled WGS sequence"/>
</dbReference>
<organism evidence="2 3">
    <name type="scientific">Amycolatopsis jiangsuensis</name>
    <dbReference type="NCBI Taxonomy" id="1181879"/>
    <lineage>
        <taxon>Bacteria</taxon>
        <taxon>Bacillati</taxon>
        <taxon>Actinomycetota</taxon>
        <taxon>Actinomycetes</taxon>
        <taxon>Pseudonocardiales</taxon>
        <taxon>Pseudonocardiaceae</taxon>
        <taxon>Amycolatopsis</taxon>
    </lineage>
</organism>
<feature type="region of interest" description="Disordered" evidence="1">
    <location>
        <begin position="651"/>
        <end position="712"/>
    </location>
</feature>
<feature type="compositionally biased region" description="Polar residues" evidence="1">
    <location>
        <begin position="229"/>
        <end position="240"/>
    </location>
</feature>
<protein>
    <submittedName>
        <fullName evidence="2">Uncharacterized protein</fullName>
    </submittedName>
</protein>